<dbReference type="EMBL" id="HBGA01064462">
    <property type="protein sequence ID" value="CAD9012805.1"/>
    <property type="molecule type" value="Transcribed_RNA"/>
</dbReference>
<dbReference type="GO" id="GO:0006888">
    <property type="term" value="P:endoplasmic reticulum to Golgi vesicle-mediated transport"/>
    <property type="evidence" value="ECO:0007669"/>
    <property type="project" value="InterPro"/>
</dbReference>
<proteinExistence type="predicted"/>
<reference evidence="1" key="1">
    <citation type="submission" date="2021-01" db="EMBL/GenBank/DDBJ databases">
        <authorList>
            <person name="Corre E."/>
            <person name="Pelletier E."/>
            <person name="Niang G."/>
            <person name="Scheremetjew M."/>
            <person name="Finn R."/>
            <person name="Kale V."/>
            <person name="Holt S."/>
            <person name="Cochrane G."/>
            <person name="Meng A."/>
            <person name="Brown T."/>
            <person name="Cohen L."/>
        </authorList>
    </citation>
    <scope>NUCLEOTIDE SEQUENCE</scope>
    <source>
        <strain evidence="1">NIES-381</strain>
    </source>
</reference>
<dbReference type="PANTHER" id="PTHR13520:SF0">
    <property type="entry name" value="RAD50-INTERACTING PROTEIN 1"/>
    <property type="match status" value="1"/>
</dbReference>
<dbReference type="Pfam" id="PF04437">
    <property type="entry name" value="RINT1_TIP1"/>
    <property type="match status" value="1"/>
</dbReference>
<gene>
    <name evidence="1" type="ORF">EGYM00392_LOCUS23907</name>
</gene>
<organism evidence="1">
    <name type="scientific">Eutreptiella gymnastica</name>
    <dbReference type="NCBI Taxonomy" id="73025"/>
    <lineage>
        <taxon>Eukaryota</taxon>
        <taxon>Discoba</taxon>
        <taxon>Euglenozoa</taxon>
        <taxon>Euglenida</taxon>
        <taxon>Spirocuta</taxon>
        <taxon>Euglenophyceae</taxon>
        <taxon>Eutreptiales</taxon>
        <taxon>Eutreptiaceae</taxon>
        <taxon>Eutreptiella</taxon>
    </lineage>
</organism>
<dbReference type="AlphaFoldDB" id="A0A7S1IHK2"/>
<name>A0A7S1IHK2_9EUGL</name>
<accession>A0A7S1IHK2</accession>
<dbReference type="GO" id="GO:0006890">
    <property type="term" value="P:retrograde vesicle-mediated transport, Golgi to endoplasmic reticulum"/>
    <property type="evidence" value="ECO:0007669"/>
    <property type="project" value="InterPro"/>
</dbReference>
<evidence type="ECO:0008006" key="2">
    <source>
        <dbReference type="Google" id="ProtNLM"/>
    </source>
</evidence>
<evidence type="ECO:0000313" key="1">
    <source>
        <dbReference type="EMBL" id="CAD9012805.1"/>
    </source>
</evidence>
<dbReference type="GO" id="GO:0070939">
    <property type="term" value="C:Dsl1/NZR complex"/>
    <property type="evidence" value="ECO:0007669"/>
    <property type="project" value="InterPro"/>
</dbReference>
<dbReference type="InterPro" id="IPR007528">
    <property type="entry name" value="RINT1_Tip20"/>
</dbReference>
<sequence>MNSACLLSSVLSAWSDLPMFTELQLARSALRPSPTQGERNGLPLCTGYFDDLVAQFTACTDAMSTHLISTMMGPFKTYASKHYVAAILDMAKRTYDVDGRMQREDIDSSICTISPVFHIALMTLGHQVTFVGLFITTDRFGMIWRGLAAQLDLWVLKHILLHSALQHLSYFQARQLQVDVEGMALLLFSNHTPDPLNYVPMCREACVLLRLEQAKIEELRTAMDAEEDVERCRQILRTLKITRLDRDHILQLLDAVHPAHS</sequence>
<dbReference type="PANTHER" id="PTHR13520">
    <property type="entry name" value="RAD50-INTERACTING PROTEIN 1 RINT-1"/>
    <property type="match status" value="1"/>
</dbReference>
<protein>
    <recommendedName>
        <fullName evidence="2">Exocyst complex component Sec8</fullName>
    </recommendedName>
</protein>
<dbReference type="GO" id="GO:0060628">
    <property type="term" value="P:regulation of ER to Golgi vesicle-mediated transport"/>
    <property type="evidence" value="ECO:0007669"/>
    <property type="project" value="TreeGrafter"/>
</dbReference>